<evidence type="ECO:0000313" key="4">
    <source>
        <dbReference type="Proteomes" id="UP000789572"/>
    </source>
</evidence>
<reference evidence="3" key="1">
    <citation type="submission" date="2021-06" db="EMBL/GenBank/DDBJ databases">
        <authorList>
            <person name="Kallberg Y."/>
            <person name="Tangrot J."/>
            <person name="Rosling A."/>
        </authorList>
    </citation>
    <scope>NUCLEOTIDE SEQUENCE</scope>
    <source>
        <strain evidence="3">IA702</strain>
    </source>
</reference>
<keyword evidence="4" id="KW-1185">Reference proteome</keyword>
<dbReference type="AlphaFoldDB" id="A0A9N8WHJ8"/>
<dbReference type="OrthoDB" id="2416492at2759"/>
<gene>
    <name evidence="3" type="ORF">POCULU_LOCUS1743</name>
</gene>
<feature type="compositionally biased region" description="Basic and acidic residues" evidence="1">
    <location>
        <begin position="187"/>
        <end position="203"/>
    </location>
</feature>
<organism evidence="3 4">
    <name type="scientific">Paraglomus occultum</name>
    <dbReference type="NCBI Taxonomy" id="144539"/>
    <lineage>
        <taxon>Eukaryota</taxon>
        <taxon>Fungi</taxon>
        <taxon>Fungi incertae sedis</taxon>
        <taxon>Mucoromycota</taxon>
        <taxon>Glomeromycotina</taxon>
        <taxon>Glomeromycetes</taxon>
        <taxon>Paraglomerales</taxon>
        <taxon>Paraglomeraceae</taxon>
        <taxon>Paraglomus</taxon>
    </lineage>
</organism>
<feature type="region of interest" description="Disordered" evidence="1">
    <location>
        <begin position="594"/>
        <end position="613"/>
    </location>
</feature>
<dbReference type="PROSITE" id="PS51505">
    <property type="entry name" value="SCA7"/>
    <property type="match status" value="1"/>
</dbReference>
<feature type="compositionally biased region" description="Basic and acidic residues" evidence="1">
    <location>
        <begin position="594"/>
        <end position="606"/>
    </location>
</feature>
<dbReference type="GO" id="GO:0031048">
    <property type="term" value="P:regulatory ncRNA-mediated heterochromatin formation"/>
    <property type="evidence" value="ECO:0007669"/>
    <property type="project" value="TreeGrafter"/>
</dbReference>
<comment type="caution">
    <text evidence="3">The sequence shown here is derived from an EMBL/GenBank/DDBJ whole genome shotgun (WGS) entry which is preliminary data.</text>
</comment>
<feature type="region of interest" description="Disordered" evidence="1">
    <location>
        <begin position="1"/>
        <end position="46"/>
    </location>
</feature>
<feature type="region of interest" description="Disordered" evidence="1">
    <location>
        <begin position="474"/>
        <end position="497"/>
    </location>
</feature>
<dbReference type="PANTHER" id="PTHR47805:SF1">
    <property type="entry name" value="SAGA-ASSOCIATED FACTOR 73"/>
    <property type="match status" value="1"/>
</dbReference>
<feature type="region of interest" description="Disordered" evidence="1">
    <location>
        <begin position="264"/>
        <end position="288"/>
    </location>
</feature>
<feature type="compositionally biased region" description="Polar residues" evidence="1">
    <location>
        <begin position="18"/>
        <end position="37"/>
    </location>
</feature>
<dbReference type="GO" id="GO:0000124">
    <property type="term" value="C:SAGA complex"/>
    <property type="evidence" value="ECO:0007669"/>
    <property type="project" value="InterPro"/>
</dbReference>
<feature type="compositionally biased region" description="Polar residues" evidence="1">
    <location>
        <begin position="151"/>
        <end position="181"/>
    </location>
</feature>
<feature type="compositionally biased region" description="Basic and acidic residues" evidence="1">
    <location>
        <begin position="106"/>
        <end position="144"/>
    </location>
</feature>
<dbReference type="InterPro" id="IPR037804">
    <property type="entry name" value="SGF73"/>
</dbReference>
<dbReference type="Pfam" id="PF08313">
    <property type="entry name" value="SCA7"/>
    <property type="match status" value="1"/>
</dbReference>
<dbReference type="GO" id="GO:1904802">
    <property type="term" value="P:RITS complex assembly"/>
    <property type="evidence" value="ECO:0007669"/>
    <property type="project" value="TreeGrafter"/>
</dbReference>
<dbReference type="GO" id="GO:0006357">
    <property type="term" value="P:regulation of transcription by RNA polymerase II"/>
    <property type="evidence" value="ECO:0007669"/>
    <property type="project" value="TreeGrafter"/>
</dbReference>
<dbReference type="InterPro" id="IPR013243">
    <property type="entry name" value="SCA7_dom"/>
</dbReference>
<evidence type="ECO:0000313" key="3">
    <source>
        <dbReference type="EMBL" id="CAG8484802.1"/>
    </source>
</evidence>
<protein>
    <submittedName>
        <fullName evidence="3">9861_t:CDS:1</fullName>
    </submittedName>
</protein>
<dbReference type="Proteomes" id="UP000789572">
    <property type="component" value="Unassembled WGS sequence"/>
</dbReference>
<feature type="domain" description="SCA7" evidence="2">
    <location>
        <begin position="205"/>
        <end position="272"/>
    </location>
</feature>
<name>A0A9N8WHJ8_9GLOM</name>
<evidence type="ECO:0000259" key="2">
    <source>
        <dbReference type="PROSITE" id="PS51505"/>
    </source>
</evidence>
<feature type="compositionally biased region" description="Basic and acidic residues" evidence="1">
    <location>
        <begin position="278"/>
        <end position="288"/>
    </location>
</feature>
<feature type="region of interest" description="Disordered" evidence="1">
    <location>
        <begin position="95"/>
        <end position="219"/>
    </location>
</feature>
<dbReference type="EMBL" id="CAJVPJ010000140">
    <property type="protein sequence ID" value="CAG8484802.1"/>
    <property type="molecule type" value="Genomic_DNA"/>
</dbReference>
<proteinExistence type="predicted"/>
<accession>A0A9N8WHJ8</accession>
<dbReference type="PANTHER" id="PTHR47805">
    <property type="entry name" value="SAGA-ASSOCIATED FACTOR 73"/>
    <property type="match status" value="1"/>
</dbReference>
<dbReference type="Gene3D" id="6.10.140.1270">
    <property type="match status" value="1"/>
</dbReference>
<sequence>MTSDETGNQLAGLDNASDENSAYATLPSNPLESTNKANKVKRSPFHNLQGDQNWLSLVSAATLNIFKDKDDWREVSNTTLLSPEESISNYSSWKDMKISNPDEEQNCEKIKERSKEPPIKIEASDTAAVDKNHADISTDSHVKTELVGSEETITSSASPKQLVSTPASTSSIPAKRQTSSPAAGKSSNEKKQKVKKNPTEKKKGNNRNKGPIDLDRQCGVLMQPNNTPCTRSLTCKSHSMSLKRGVAGRSRMFDDLLQAYQKKSIGRPLTGNQANSKSDNKKDGKPDAEVVEEIVNSEEEVDAVIEAIMSKDTPPHEHIFTKISNIDVDELSNDDPLCIGVIDLSSDKYNNNIPESDYESLVGEKANIRNLSKDVVVKNICNDFISKRNDVQKLRKFVLPSRDVVTHDQWVEDDHIKERIARGITDVLLQEIKLNALRRVSRGSENTLVEIIVRLIDMAMHHLPVDYEVEVTRAERQSTASKNRKAQQKSGSRGDKPDLMFRAHLRQKWEEIVFFESGKWDANEDKICHDHNKLVQLCLDGSKELVKKCSKETFYQSYIGFSVNIAAKIPLGKESVEEVEEFVHALLTLRQSNDDTSSREGCEGSRNRNHQKSGSYQANKFQKVYVLPKFALKIHKLRRPSPLSFNRYIFQSTRLHKSWTGYASRLT</sequence>
<evidence type="ECO:0000256" key="1">
    <source>
        <dbReference type="SAM" id="MobiDB-lite"/>
    </source>
</evidence>